<name>A0AAW6SUF1_9BACI</name>
<evidence type="ECO:0000313" key="2">
    <source>
        <dbReference type="Proteomes" id="UP001159179"/>
    </source>
</evidence>
<accession>A0AAW6SUF1</accession>
<dbReference type="EMBL" id="JAROYP010000001">
    <property type="protein sequence ID" value="MDH5159636.1"/>
    <property type="molecule type" value="Genomic_DNA"/>
</dbReference>
<dbReference type="RefSeq" id="WP_272893585.1">
    <property type="nucleotide sequence ID" value="NZ_JAMATW010000001.1"/>
</dbReference>
<dbReference type="Proteomes" id="UP001159179">
    <property type="component" value="Unassembled WGS sequence"/>
</dbReference>
<reference evidence="1" key="1">
    <citation type="submission" date="2023-03" db="EMBL/GenBank/DDBJ databases">
        <title>Bacterial isolates from washroom surfaces on a university campus.</title>
        <authorList>
            <person name="Holman D.B."/>
            <person name="Gzyl K.E."/>
            <person name="Taheri A.E."/>
        </authorList>
    </citation>
    <scope>NUCLEOTIDE SEQUENCE</scope>
    <source>
        <strain evidence="1">RD03</strain>
    </source>
</reference>
<proteinExistence type="predicted"/>
<protein>
    <submittedName>
        <fullName evidence="1">Uncharacterized protein</fullName>
    </submittedName>
</protein>
<comment type="caution">
    <text evidence="1">The sequence shown here is derived from an EMBL/GenBank/DDBJ whole genome shotgun (WGS) entry which is preliminary data.</text>
</comment>
<sequence>MRKSLIFYTLLCEKIGILSKEDAKIILENNQVQIKNLHHNNEQ</sequence>
<gene>
    <name evidence="1" type="ORF">P5X88_01735</name>
</gene>
<organism evidence="1 2">
    <name type="scientific">Heyndrickxia oleronia</name>
    <dbReference type="NCBI Taxonomy" id="38875"/>
    <lineage>
        <taxon>Bacteria</taxon>
        <taxon>Bacillati</taxon>
        <taxon>Bacillota</taxon>
        <taxon>Bacilli</taxon>
        <taxon>Bacillales</taxon>
        <taxon>Bacillaceae</taxon>
        <taxon>Heyndrickxia</taxon>
    </lineage>
</organism>
<dbReference type="AlphaFoldDB" id="A0AAW6SUF1"/>
<evidence type="ECO:0000313" key="1">
    <source>
        <dbReference type="EMBL" id="MDH5159636.1"/>
    </source>
</evidence>